<dbReference type="Proteomes" id="UP000199300">
    <property type="component" value="Unassembled WGS sequence"/>
</dbReference>
<dbReference type="InterPro" id="IPR024072">
    <property type="entry name" value="DHFR-like_dom_sf"/>
</dbReference>
<gene>
    <name evidence="2" type="ORF">SAMN04488134_102232</name>
</gene>
<dbReference type="EMBL" id="FODJ01000002">
    <property type="protein sequence ID" value="SEN90122.1"/>
    <property type="molecule type" value="Genomic_DNA"/>
</dbReference>
<reference evidence="2 3" key="1">
    <citation type="submission" date="2016-10" db="EMBL/GenBank/DDBJ databases">
        <authorList>
            <person name="de Groot N.N."/>
        </authorList>
    </citation>
    <scope>NUCLEOTIDE SEQUENCE [LARGE SCALE GENOMIC DNA]</scope>
    <source>
        <strain evidence="2 3">CGMCC 1.10434</strain>
    </source>
</reference>
<dbReference type="Pfam" id="PF01872">
    <property type="entry name" value="RibD_C"/>
    <property type="match status" value="1"/>
</dbReference>
<dbReference type="RefSeq" id="WP_091495483.1">
    <property type="nucleotide sequence ID" value="NZ_FODJ01000002.1"/>
</dbReference>
<dbReference type="STRING" id="872970.SAMN04488134_102232"/>
<protein>
    <submittedName>
        <fullName evidence="2">Dihydrofolate reductase</fullName>
    </submittedName>
</protein>
<dbReference type="GO" id="GO:0009231">
    <property type="term" value="P:riboflavin biosynthetic process"/>
    <property type="evidence" value="ECO:0007669"/>
    <property type="project" value="InterPro"/>
</dbReference>
<dbReference type="OrthoDB" id="195113at2"/>
<dbReference type="PANTHER" id="PTHR38011:SF11">
    <property type="entry name" value="2,5-DIAMINO-6-RIBOSYLAMINO-4(3H)-PYRIMIDINONE 5'-PHOSPHATE REDUCTASE"/>
    <property type="match status" value="1"/>
</dbReference>
<dbReference type="SUPFAM" id="SSF53597">
    <property type="entry name" value="Dihydrofolate reductase-like"/>
    <property type="match status" value="1"/>
</dbReference>
<evidence type="ECO:0000313" key="3">
    <source>
        <dbReference type="Proteomes" id="UP000199300"/>
    </source>
</evidence>
<accession>A0A1H8KAT3</accession>
<dbReference type="InterPro" id="IPR050765">
    <property type="entry name" value="Riboflavin_Biosynth_HTPR"/>
</dbReference>
<evidence type="ECO:0000313" key="2">
    <source>
        <dbReference type="EMBL" id="SEN90122.1"/>
    </source>
</evidence>
<dbReference type="PANTHER" id="PTHR38011">
    <property type="entry name" value="DIHYDROFOLATE REDUCTASE FAMILY PROTEIN (AFU_ORTHOLOGUE AFUA_8G06820)"/>
    <property type="match status" value="1"/>
</dbReference>
<feature type="domain" description="Bacterial bifunctional deaminase-reductase C-terminal" evidence="1">
    <location>
        <begin position="4"/>
        <end position="180"/>
    </location>
</feature>
<dbReference type="AlphaFoldDB" id="A0A1H8KAT3"/>
<dbReference type="GO" id="GO:0008703">
    <property type="term" value="F:5-amino-6-(5-phosphoribosylamino)uracil reductase activity"/>
    <property type="evidence" value="ECO:0007669"/>
    <property type="project" value="InterPro"/>
</dbReference>
<evidence type="ECO:0000259" key="1">
    <source>
        <dbReference type="Pfam" id="PF01872"/>
    </source>
</evidence>
<dbReference type="Gene3D" id="3.40.430.10">
    <property type="entry name" value="Dihydrofolate Reductase, subunit A"/>
    <property type="match status" value="1"/>
</dbReference>
<keyword evidence="3" id="KW-1185">Reference proteome</keyword>
<proteinExistence type="predicted"/>
<name>A0A1H8KAT3_9BACI</name>
<organism evidence="2 3">
    <name type="scientific">Amphibacillus marinus</name>
    <dbReference type="NCBI Taxonomy" id="872970"/>
    <lineage>
        <taxon>Bacteria</taxon>
        <taxon>Bacillati</taxon>
        <taxon>Bacillota</taxon>
        <taxon>Bacilli</taxon>
        <taxon>Bacillales</taxon>
        <taxon>Bacillaceae</taxon>
        <taxon>Amphibacillus</taxon>
    </lineage>
</organism>
<dbReference type="InterPro" id="IPR002734">
    <property type="entry name" value="RibDG_C"/>
</dbReference>
<sequence length="190" mass="21450">MRRVIYSQMVSLDGFIEGPVGEIDWGVPDDQLFAFINQQELTVDTHLYGRRTYQNMASYWPEQEHNPSASASEQAFSRQWQQVKKLVFSTTLTEVSWNSKLVSHSIKQAVQHEKMMPGGDLLLGGAGVAGSFMENDLIDCYHLYVHPVILGSGKRFFPNIPELKQLNLVDHKAFQSGVVFLGYQRADVNG</sequence>